<accession>A0ABU1BKX7</accession>
<protein>
    <submittedName>
        <fullName evidence="1">Uncharacterized protein</fullName>
    </submittedName>
</protein>
<proteinExistence type="predicted"/>
<organism evidence="1 2">
    <name type="scientific">Keguizhuia sedimenti</name>
    <dbReference type="NCBI Taxonomy" id="3064264"/>
    <lineage>
        <taxon>Bacteria</taxon>
        <taxon>Pseudomonadati</taxon>
        <taxon>Pseudomonadota</taxon>
        <taxon>Betaproteobacteria</taxon>
        <taxon>Burkholderiales</taxon>
        <taxon>Oxalobacteraceae</taxon>
        <taxon>Keguizhuia</taxon>
    </lineage>
</organism>
<comment type="caution">
    <text evidence="1">The sequence shown here is derived from an EMBL/GenBank/DDBJ whole genome shotgun (WGS) entry which is preliminary data.</text>
</comment>
<dbReference type="Proteomes" id="UP001225596">
    <property type="component" value="Unassembled WGS sequence"/>
</dbReference>
<name>A0ABU1BKX7_9BURK</name>
<reference evidence="1 2" key="1">
    <citation type="submission" date="2023-08" db="EMBL/GenBank/DDBJ databases">
        <title>Oxalobacteraceae gen .nov., isolated from river sludge outside the plant.</title>
        <authorList>
            <person name="Zhao S.Y."/>
        </authorList>
    </citation>
    <scope>NUCLEOTIDE SEQUENCE [LARGE SCALE GENOMIC DNA]</scope>
    <source>
        <strain evidence="1 2">R-40</strain>
    </source>
</reference>
<gene>
    <name evidence="1" type="ORF">Q8A64_04360</name>
</gene>
<sequence length="79" mass="8871">MVKIECDPEGGFSVVEGYEEFLELMDKKGTVEVSDTSTGRHYFAHEVGNEIYLLNQASQDALTTMANLLIQNIIKKSWS</sequence>
<dbReference type="RefSeq" id="WP_338435577.1">
    <property type="nucleotide sequence ID" value="NZ_JAUYVH010000002.1"/>
</dbReference>
<dbReference type="EMBL" id="JAUYVH010000002">
    <property type="protein sequence ID" value="MDQ9169640.1"/>
    <property type="molecule type" value="Genomic_DNA"/>
</dbReference>
<evidence type="ECO:0000313" key="2">
    <source>
        <dbReference type="Proteomes" id="UP001225596"/>
    </source>
</evidence>
<keyword evidence="2" id="KW-1185">Reference proteome</keyword>
<evidence type="ECO:0000313" key="1">
    <source>
        <dbReference type="EMBL" id="MDQ9169640.1"/>
    </source>
</evidence>